<dbReference type="GO" id="GO:0009279">
    <property type="term" value="C:cell outer membrane"/>
    <property type="evidence" value="ECO:0007669"/>
    <property type="project" value="UniProtKB-SubCell"/>
</dbReference>
<dbReference type="InterPro" id="IPR008969">
    <property type="entry name" value="CarboxyPept-like_regulatory"/>
</dbReference>
<evidence type="ECO:0000256" key="4">
    <source>
        <dbReference type="ARBA" id="ARBA00022692"/>
    </source>
</evidence>
<evidence type="ECO:0000313" key="11">
    <source>
        <dbReference type="Proteomes" id="UP000198916"/>
    </source>
</evidence>
<feature type="chain" id="PRO_5011610973" evidence="8">
    <location>
        <begin position="23"/>
        <end position="1080"/>
    </location>
</feature>
<keyword evidence="4 7" id="KW-0812">Transmembrane</keyword>
<dbReference type="Gene3D" id="2.170.130.10">
    <property type="entry name" value="TonB-dependent receptor, plug domain"/>
    <property type="match status" value="1"/>
</dbReference>
<keyword evidence="11" id="KW-1185">Reference proteome</keyword>
<sequence>MKHKVHGFILLCCMLLCSVAYTQERRISGRVSGPDGGPMAGVTVVATGTSSGVTTDDYGRYTISIPAGTESLTFRFIGYTPKVIAVGTSNVLDAALSPDPTQLAEVVVTGAYGIKATSRSASHNAQVVSQEQMNTIRQTDINNALAGKVTGIQVRSQSPAALGRETEVRLRGMSGFSQGMGAIYVVDGTILPNINDINLDDIDNVSVLQGPAAAAQFGSQGANGAIVITLRKGRQTPGVGVTVNLGAQFDNVYVLPAYQNLYAGGANASLTQYTWQEGHPEAWRALDGKYYHDMQDDASWGPRMEGQEYIPWYAWYGGHSRSYQTASLMPQPNNARDFFETGVTLNNGITFSSSTEKLDFKTTFNNQTVNGLLPESSMSKNNLNVVTTYRLNDKLALSANINYINRELNGLIQDSYGSTSTGSFNQWFHRDLDIDILRELRGLNHNGIYGSWNKRNPNAYDPSSPDEWYRANYWYNPYTQYDFNPISEQNDRLFGDVSFTYKIIDGLSVKGTYRKQQNTYVREARTYTELENSAYQTGVFGAYATQTSYQNRENLEFLASYDKTFNDFSVNANLGTDFFNAVYRSNGANTNQGLTVPNGFFISNSVQSPTIENTRWNEKYNAVFGTAVLGYKDMLFANVTLRNDWFSTLPSDNNDVLSKSFGGSFVFTELLPGISWLSFGKVRYSWGEIPQALGESRGRFGAYRYPGMAYSIGNNQWNGNILMPTPDQLVDPNIHGAVNMQQEMGIDLRFLSNRLGASFTYWNGKDRDFPFSLTVNGASGFTSLLTNIGEIKKEGVEIQLTAQPVVKPGFRWDVNFTYSHLIRNDVVEVSEEYLVTRSNSVANVAFGNLPQAYHEKGMRSGQLIGRGILRNDDGVPILNSNGSYQVDPEVFYGSVLPDFTGGIQNSFNFLNDFYLAFNIDYQFGGVFASLSDGFGAYSGLSARTAVTNDKGMNVRDAVEDGGGIKVVGVNANNEPVEYYVDVRTHYVNIFNNGTVDEYIHPLDFIKLREVSLGYDLPVNKWNLRRLGVQNANFSIVGRNLWLIHSKANGDYDPSEISSFAGETAQLPGTRGWGFNLRVGF</sequence>
<dbReference type="SUPFAM" id="SSF49464">
    <property type="entry name" value="Carboxypeptidase regulatory domain-like"/>
    <property type="match status" value="1"/>
</dbReference>
<name>A0A1H7M982_9SPHI</name>
<dbReference type="OrthoDB" id="9768177at2"/>
<dbReference type="STRING" id="332977.SAMN05421740_103419"/>
<dbReference type="Pfam" id="PF07715">
    <property type="entry name" value="Plug"/>
    <property type="match status" value="1"/>
</dbReference>
<feature type="domain" description="TonB-dependent receptor plug" evidence="9">
    <location>
        <begin position="119"/>
        <end position="225"/>
    </location>
</feature>
<evidence type="ECO:0000256" key="2">
    <source>
        <dbReference type="ARBA" id="ARBA00022448"/>
    </source>
</evidence>
<gene>
    <name evidence="10" type="ORF">SAMN05421740_103419</name>
</gene>
<dbReference type="InterPro" id="IPR039426">
    <property type="entry name" value="TonB-dep_rcpt-like"/>
</dbReference>
<dbReference type="Pfam" id="PF13715">
    <property type="entry name" value="CarbopepD_reg_2"/>
    <property type="match status" value="1"/>
</dbReference>
<protein>
    <submittedName>
        <fullName evidence="10">TonB-linked outer membrane protein, SusC/RagA family</fullName>
    </submittedName>
</protein>
<dbReference type="Gene3D" id="2.60.40.1120">
    <property type="entry name" value="Carboxypeptidase-like, regulatory domain"/>
    <property type="match status" value="1"/>
</dbReference>
<proteinExistence type="inferred from homology"/>
<dbReference type="AlphaFoldDB" id="A0A1H7M982"/>
<evidence type="ECO:0000256" key="8">
    <source>
        <dbReference type="SAM" id="SignalP"/>
    </source>
</evidence>
<keyword evidence="5 7" id="KW-0472">Membrane</keyword>
<organism evidence="10 11">
    <name type="scientific">Parapedobacter koreensis</name>
    <dbReference type="NCBI Taxonomy" id="332977"/>
    <lineage>
        <taxon>Bacteria</taxon>
        <taxon>Pseudomonadati</taxon>
        <taxon>Bacteroidota</taxon>
        <taxon>Sphingobacteriia</taxon>
        <taxon>Sphingobacteriales</taxon>
        <taxon>Sphingobacteriaceae</taxon>
        <taxon>Parapedobacter</taxon>
    </lineage>
</organism>
<keyword evidence="2 7" id="KW-0813">Transport</keyword>
<evidence type="ECO:0000256" key="3">
    <source>
        <dbReference type="ARBA" id="ARBA00022452"/>
    </source>
</evidence>
<dbReference type="EMBL" id="FNZR01000003">
    <property type="protein sequence ID" value="SEL07806.1"/>
    <property type="molecule type" value="Genomic_DNA"/>
</dbReference>
<dbReference type="InterPro" id="IPR012910">
    <property type="entry name" value="Plug_dom"/>
</dbReference>
<dbReference type="Gene3D" id="2.40.170.20">
    <property type="entry name" value="TonB-dependent receptor, beta-barrel domain"/>
    <property type="match status" value="1"/>
</dbReference>
<keyword evidence="3 7" id="KW-1134">Transmembrane beta strand</keyword>
<keyword evidence="8" id="KW-0732">Signal</keyword>
<comment type="similarity">
    <text evidence="7">Belongs to the TonB-dependent receptor family.</text>
</comment>
<evidence type="ECO:0000256" key="5">
    <source>
        <dbReference type="ARBA" id="ARBA00023136"/>
    </source>
</evidence>
<evidence type="ECO:0000256" key="1">
    <source>
        <dbReference type="ARBA" id="ARBA00004571"/>
    </source>
</evidence>
<dbReference type="NCBIfam" id="TIGR04056">
    <property type="entry name" value="OMP_RagA_SusC"/>
    <property type="match status" value="1"/>
</dbReference>
<dbReference type="PROSITE" id="PS52016">
    <property type="entry name" value="TONB_DEPENDENT_REC_3"/>
    <property type="match status" value="1"/>
</dbReference>
<dbReference type="InterPro" id="IPR023996">
    <property type="entry name" value="TonB-dep_OMP_SusC/RagA"/>
</dbReference>
<accession>A0A1H7M982</accession>
<evidence type="ECO:0000313" key="10">
    <source>
        <dbReference type="EMBL" id="SEL07806.1"/>
    </source>
</evidence>
<keyword evidence="6 7" id="KW-0998">Cell outer membrane</keyword>
<dbReference type="RefSeq" id="WP_090604956.1">
    <property type="nucleotide sequence ID" value="NZ_FNZR01000003.1"/>
</dbReference>
<dbReference type="InterPro" id="IPR037066">
    <property type="entry name" value="Plug_dom_sf"/>
</dbReference>
<evidence type="ECO:0000256" key="7">
    <source>
        <dbReference type="PROSITE-ProRule" id="PRU01360"/>
    </source>
</evidence>
<dbReference type="SUPFAM" id="SSF56935">
    <property type="entry name" value="Porins"/>
    <property type="match status" value="1"/>
</dbReference>
<evidence type="ECO:0000259" key="9">
    <source>
        <dbReference type="Pfam" id="PF07715"/>
    </source>
</evidence>
<comment type="subcellular location">
    <subcellularLocation>
        <location evidence="1 7">Cell outer membrane</location>
        <topology evidence="1 7">Multi-pass membrane protein</topology>
    </subcellularLocation>
</comment>
<feature type="signal peptide" evidence="8">
    <location>
        <begin position="1"/>
        <end position="22"/>
    </location>
</feature>
<dbReference type="InterPro" id="IPR036942">
    <property type="entry name" value="Beta-barrel_TonB_sf"/>
</dbReference>
<reference evidence="11" key="1">
    <citation type="submission" date="2016-10" db="EMBL/GenBank/DDBJ databases">
        <authorList>
            <person name="Varghese N."/>
            <person name="Submissions S."/>
        </authorList>
    </citation>
    <scope>NUCLEOTIDE SEQUENCE [LARGE SCALE GENOMIC DNA]</scope>
    <source>
        <strain evidence="11">Jip14</strain>
    </source>
</reference>
<evidence type="ECO:0000256" key="6">
    <source>
        <dbReference type="ARBA" id="ARBA00023237"/>
    </source>
</evidence>
<dbReference type="Proteomes" id="UP000198916">
    <property type="component" value="Unassembled WGS sequence"/>
</dbReference>